<keyword evidence="3" id="KW-1185">Reference proteome</keyword>
<evidence type="ECO:0000313" key="2">
    <source>
        <dbReference type="EMBL" id="MDT1063648.1"/>
    </source>
</evidence>
<organism evidence="2 3">
    <name type="scientific">Paracoccus broussonetiae</name>
    <dbReference type="NCBI Taxonomy" id="3075834"/>
    <lineage>
        <taxon>Bacteria</taxon>
        <taxon>Pseudomonadati</taxon>
        <taxon>Pseudomonadota</taxon>
        <taxon>Alphaproteobacteria</taxon>
        <taxon>Rhodobacterales</taxon>
        <taxon>Paracoccaceae</taxon>
        <taxon>Paracoccus</taxon>
    </lineage>
</organism>
<evidence type="ECO:0000259" key="1">
    <source>
        <dbReference type="Pfam" id="PF04101"/>
    </source>
</evidence>
<reference evidence="3" key="1">
    <citation type="submission" date="2023-07" db="EMBL/GenBank/DDBJ databases">
        <title>Characterization of two Paracoccaceae strains isolated from Phycosphere and proposal of Xinfangfangia lacusdiani sp. nov.</title>
        <authorList>
            <person name="Deng Y."/>
            <person name="Zhang Y.Q."/>
        </authorList>
    </citation>
    <scope>NUCLEOTIDE SEQUENCE [LARGE SCALE GENOMIC DNA]</scope>
    <source>
        <strain evidence="3">CPCC 101403</strain>
    </source>
</reference>
<dbReference type="EMBL" id="JAVRQI010000014">
    <property type="protein sequence ID" value="MDT1063648.1"/>
    <property type="molecule type" value="Genomic_DNA"/>
</dbReference>
<comment type="caution">
    <text evidence="2">The sequence shown here is derived from an EMBL/GenBank/DDBJ whole genome shotgun (WGS) entry which is preliminary data.</text>
</comment>
<dbReference type="Proteomes" id="UP001251085">
    <property type="component" value="Unassembled WGS sequence"/>
</dbReference>
<dbReference type="SUPFAM" id="SSF53756">
    <property type="entry name" value="UDP-Glycosyltransferase/glycogen phosphorylase"/>
    <property type="match status" value="1"/>
</dbReference>
<dbReference type="Gene3D" id="3.40.50.2000">
    <property type="entry name" value="Glycogen Phosphorylase B"/>
    <property type="match status" value="1"/>
</dbReference>
<evidence type="ECO:0000313" key="3">
    <source>
        <dbReference type="Proteomes" id="UP001251085"/>
    </source>
</evidence>
<dbReference type="InterPro" id="IPR007235">
    <property type="entry name" value="Glyco_trans_28_C"/>
</dbReference>
<sequence length="398" mass="44708">MTTRLRDARVLLYSHDTFGLGHLRRCRAIANALVEAYSGLQVLIISGAPIAGAFDYRARVDFVKIPSVIKLRNGEYTSLAEHVDLSDTLKMRRAMILETARSFRPDVFIVDKEPMGLHGEVEETLAWLKDEGCRLVLGLREVMDAPQLLAAEWKRKNLIPRICKYFDDIWVYGPRGFHDPLAGVVVPAELRERMRYVGFLKRRSRGAVPRAAKQPYVLVTPGGGGDGADLVRDVIRAYRHHPDLPQRALIVLGPYMPAEQRSEFRDAAAEIPTIEIMDFSPRMEDLMAHAEAVVCMSGYNTWCEVLSFDKPTLMVPRTEPREEQLIRACRASELNAATMLLPEEAADHVQMAGKIRALSTQLPPSVGYPHPDLDGLPNIIRIVGEWLRPKRVSEALAI</sequence>
<dbReference type="PIRSF" id="PIRSF017085">
    <property type="entry name" value="Glycosyltransf_RedA_prd"/>
    <property type="match status" value="1"/>
</dbReference>
<accession>A0ABU3EHC7</accession>
<protein>
    <submittedName>
        <fullName evidence="2">Glycosyltransferase family protein</fullName>
    </submittedName>
</protein>
<dbReference type="RefSeq" id="WP_311760739.1">
    <property type="nucleotide sequence ID" value="NZ_JAVRQI010000014.1"/>
</dbReference>
<dbReference type="PANTHER" id="PTHR21015:SF28">
    <property type="entry name" value="SLL1722 PROTEIN"/>
    <property type="match status" value="1"/>
</dbReference>
<dbReference type="Pfam" id="PF04101">
    <property type="entry name" value="Glyco_tran_28_C"/>
    <property type="match status" value="1"/>
</dbReference>
<proteinExistence type="predicted"/>
<dbReference type="PANTHER" id="PTHR21015">
    <property type="entry name" value="UDP-N-ACETYLGLUCOSAMINE--N-ACETYLMURAMYL-(PENTAPEPTIDE) PYROPHOSPHORYL-UNDECAPRENOL N-ACETYLGLUCOSAMINE TRANSFERASE 1"/>
    <property type="match status" value="1"/>
</dbReference>
<dbReference type="InterPro" id="IPR016683">
    <property type="entry name" value="Glyco_trans_28_RedA_prd"/>
</dbReference>
<name>A0ABU3EHC7_9RHOB</name>
<gene>
    <name evidence="2" type="ORF">RM190_17380</name>
</gene>
<feature type="domain" description="Glycosyl transferase family 28 C-terminal" evidence="1">
    <location>
        <begin position="223"/>
        <end position="345"/>
    </location>
</feature>